<organism evidence="7 8">
    <name type="scientific">Flexivirga alba</name>
    <dbReference type="NCBI Taxonomy" id="702742"/>
    <lineage>
        <taxon>Bacteria</taxon>
        <taxon>Bacillati</taxon>
        <taxon>Actinomycetota</taxon>
        <taxon>Actinomycetes</taxon>
        <taxon>Micrococcales</taxon>
        <taxon>Dermacoccaceae</taxon>
        <taxon>Flexivirga</taxon>
    </lineage>
</organism>
<feature type="domain" description="Amino acid permease/ SLC12A" evidence="6">
    <location>
        <begin position="39"/>
        <end position="430"/>
    </location>
</feature>
<evidence type="ECO:0000259" key="6">
    <source>
        <dbReference type="Pfam" id="PF00324"/>
    </source>
</evidence>
<evidence type="ECO:0000256" key="5">
    <source>
        <dbReference type="SAM" id="Phobius"/>
    </source>
</evidence>
<sequence length="503" mass="52020">MADSKPPRLRRNLSIWQAIGLSVALMAPSMAANINPQVTASTVGRAVPLTFLLAGIGVLLVGYGFVRMCQYYQHAGSVYAFVGSTLGPRAGAVSGAALFATYTFFGVVTSCAFGILGSDFLNTVGIWSNPPSWAAFLLAAIALAGCLVLTIIPAKRGTTTLLSIEGATIVLILIVCAIVLVRLIAGNAPSGGGQSFTMKVFAIEPGTDGSTLFLGIVFAFLSFAGFEASSTLGEETAEPRKNIPRAILGTAIFGTVFFTVVTAIEVMGFGAGSAGVKAYAGSSSLVGDLGRSFVAGWVGDVVTLGAAISAFGCCLACMVGASRLMYAIARDAGGERGLASVTREGTPGVAATTVACLMGLIIVIDGIAFNAKIEDAFAWSGTIGTLIILVVYVLTTIGAIRLLFIQRKMPVPMWEIVIPILALVVLGYTLWRNVLPYPASNTPAFWFPIVAGAWLVLCAIAVLAAPSTAARLGERLAAEDGLAGELDEAAAERAPTEARTRTK</sequence>
<comment type="caution">
    <text evidence="7">The sequence shown here is derived from an EMBL/GenBank/DDBJ whole genome shotgun (WGS) entry which is preliminary data.</text>
</comment>
<feature type="transmembrane region" description="Helical" evidence="5">
    <location>
        <begin position="246"/>
        <end position="264"/>
    </location>
</feature>
<dbReference type="PANTHER" id="PTHR42770">
    <property type="entry name" value="AMINO ACID TRANSPORTER-RELATED"/>
    <property type="match status" value="1"/>
</dbReference>
<dbReference type="EMBL" id="JBHSWH010000001">
    <property type="protein sequence ID" value="MFC6704843.1"/>
    <property type="molecule type" value="Genomic_DNA"/>
</dbReference>
<dbReference type="PIRSF" id="PIRSF006060">
    <property type="entry name" value="AA_transporter"/>
    <property type="match status" value="1"/>
</dbReference>
<dbReference type="RefSeq" id="WP_382399443.1">
    <property type="nucleotide sequence ID" value="NZ_JBHSWH010000001.1"/>
</dbReference>
<evidence type="ECO:0000256" key="3">
    <source>
        <dbReference type="ARBA" id="ARBA00022989"/>
    </source>
</evidence>
<keyword evidence="2 5" id="KW-0812">Transmembrane</keyword>
<dbReference type="PANTHER" id="PTHR42770:SF7">
    <property type="entry name" value="MEMBRANE PROTEIN"/>
    <property type="match status" value="1"/>
</dbReference>
<feature type="transmembrane region" description="Helical" evidence="5">
    <location>
        <begin position="166"/>
        <end position="185"/>
    </location>
</feature>
<feature type="transmembrane region" description="Helical" evidence="5">
    <location>
        <begin position="377"/>
        <end position="404"/>
    </location>
</feature>
<dbReference type="Gene3D" id="1.20.1740.10">
    <property type="entry name" value="Amino acid/polyamine transporter I"/>
    <property type="match status" value="1"/>
</dbReference>
<feature type="transmembrane region" description="Helical" evidence="5">
    <location>
        <begin position="443"/>
        <end position="465"/>
    </location>
</feature>
<feature type="transmembrane region" description="Helical" evidence="5">
    <location>
        <begin position="301"/>
        <end position="328"/>
    </location>
</feature>
<evidence type="ECO:0000256" key="4">
    <source>
        <dbReference type="ARBA" id="ARBA00023136"/>
    </source>
</evidence>
<dbReference type="Proteomes" id="UP001596298">
    <property type="component" value="Unassembled WGS sequence"/>
</dbReference>
<comment type="subcellular location">
    <subcellularLocation>
        <location evidence="1">Membrane</location>
        <topology evidence="1">Multi-pass membrane protein</topology>
    </subcellularLocation>
</comment>
<evidence type="ECO:0000313" key="7">
    <source>
        <dbReference type="EMBL" id="MFC6704843.1"/>
    </source>
</evidence>
<name>A0ABW2ADN8_9MICO</name>
<feature type="transmembrane region" description="Helical" evidence="5">
    <location>
        <begin position="349"/>
        <end position="371"/>
    </location>
</feature>
<gene>
    <name evidence="7" type="ORF">ACFQDH_06075</name>
</gene>
<dbReference type="InterPro" id="IPR050367">
    <property type="entry name" value="APC_superfamily"/>
</dbReference>
<evidence type="ECO:0000313" key="8">
    <source>
        <dbReference type="Proteomes" id="UP001596298"/>
    </source>
</evidence>
<protein>
    <submittedName>
        <fullName evidence="7">APC family permease</fullName>
    </submittedName>
</protein>
<dbReference type="Pfam" id="PF00324">
    <property type="entry name" value="AA_permease"/>
    <property type="match status" value="1"/>
</dbReference>
<keyword evidence="4 5" id="KW-0472">Membrane</keyword>
<reference evidence="8" key="1">
    <citation type="journal article" date="2019" name="Int. J. Syst. Evol. Microbiol.">
        <title>The Global Catalogue of Microorganisms (GCM) 10K type strain sequencing project: providing services to taxonomists for standard genome sequencing and annotation.</title>
        <authorList>
            <consortium name="The Broad Institute Genomics Platform"/>
            <consortium name="The Broad Institute Genome Sequencing Center for Infectious Disease"/>
            <person name="Wu L."/>
            <person name="Ma J."/>
        </authorList>
    </citation>
    <scope>NUCLEOTIDE SEQUENCE [LARGE SCALE GENOMIC DNA]</scope>
    <source>
        <strain evidence="8">CCUG 58127</strain>
    </source>
</reference>
<feature type="transmembrane region" description="Helical" evidence="5">
    <location>
        <begin position="47"/>
        <end position="66"/>
    </location>
</feature>
<accession>A0ABW2ADN8</accession>
<feature type="transmembrane region" description="Helical" evidence="5">
    <location>
        <begin position="411"/>
        <end position="431"/>
    </location>
</feature>
<keyword evidence="3 5" id="KW-1133">Transmembrane helix</keyword>
<feature type="transmembrane region" description="Helical" evidence="5">
    <location>
        <begin position="205"/>
        <end position="226"/>
    </location>
</feature>
<feature type="transmembrane region" description="Helical" evidence="5">
    <location>
        <begin position="133"/>
        <end position="154"/>
    </location>
</feature>
<proteinExistence type="predicted"/>
<evidence type="ECO:0000256" key="1">
    <source>
        <dbReference type="ARBA" id="ARBA00004141"/>
    </source>
</evidence>
<feature type="transmembrane region" description="Helical" evidence="5">
    <location>
        <begin position="96"/>
        <end position="121"/>
    </location>
</feature>
<evidence type="ECO:0000256" key="2">
    <source>
        <dbReference type="ARBA" id="ARBA00022692"/>
    </source>
</evidence>
<keyword evidence="8" id="KW-1185">Reference proteome</keyword>
<dbReference type="InterPro" id="IPR004841">
    <property type="entry name" value="AA-permease/SLC12A_dom"/>
</dbReference>